<keyword evidence="3" id="KW-1185">Reference proteome</keyword>
<dbReference type="InterPro" id="IPR050553">
    <property type="entry name" value="Thioredoxin_ResA/DsbE_sf"/>
</dbReference>
<reference evidence="2 3" key="1">
    <citation type="journal article" date="2014" name="Genome Announc.">
        <title>Draft Genome Sequence of Magnetospirillum sp. Strain SO-1, a Freshwater Magnetotactic Bacterium Isolated from the Ol'khovka River, Russia.</title>
        <authorList>
            <person name="Grouzdev D.S."/>
            <person name="Dziuba M.V."/>
            <person name="Sukhacheva M.S."/>
            <person name="Mardanov A.V."/>
            <person name="Beletskiy A.V."/>
            <person name="Kuznetsov B.B."/>
            <person name="Skryabin K.G."/>
        </authorList>
    </citation>
    <scope>NUCLEOTIDE SEQUENCE [LARGE SCALE GENOMIC DNA]</scope>
    <source>
        <strain evidence="2 3">SO-1</strain>
    </source>
</reference>
<protein>
    <submittedName>
        <fullName evidence="2">Thiol-disulfide isomeras and thioredoxin</fullName>
    </submittedName>
</protein>
<dbReference type="EMBL" id="AONQ01000002">
    <property type="protein sequence ID" value="EME71894.1"/>
    <property type="molecule type" value="Genomic_DNA"/>
</dbReference>
<dbReference type="Gene3D" id="3.40.30.10">
    <property type="entry name" value="Glutaredoxin"/>
    <property type="match status" value="1"/>
</dbReference>
<dbReference type="AlphaFoldDB" id="M3AH52"/>
<dbReference type="OrthoDB" id="9799347at2"/>
<name>M3AH52_9PROT</name>
<sequence>MSDRILILVALSLILAMVAGTAIQIRRPQPTPILVKESMRRPDYAIPLENPMTTDMAGVTKPFRERITKPTVINFWATWCIPCVRELPLFAKFKPMAEAVGIQVLTVNVDKEGAPVAQKFLDDNGIKDMPVILDPDGSVAKAFKVRGMPTALLVNPKGEEAARMEGEADWSQPGVVDVVVELLKLPSSPVLAR</sequence>
<dbReference type="PANTHER" id="PTHR42852">
    <property type="entry name" value="THIOL:DISULFIDE INTERCHANGE PROTEIN DSBE"/>
    <property type="match status" value="1"/>
</dbReference>
<feature type="domain" description="Thioredoxin" evidence="1">
    <location>
        <begin position="35"/>
        <end position="184"/>
    </location>
</feature>
<dbReference type="RefSeq" id="WP_008613541.1">
    <property type="nucleotide sequence ID" value="NZ_AONQ01000002.1"/>
</dbReference>
<evidence type="ECO:0000259" key="1">
    <source>
        <dbReference type="PROSITE" id="PS51352"/>
    </source>
</evidence>
<dbReference type="PANTHER" id="PTHR42852:SF18">
    <property type="entry name" value="CHROMOSOME UNDETERMINED SCAFFOLD_47, WHOLE GENOME SHOTGUN SEQUENCE"/>
    <property type="match status" value="1"/>
</dbReference>
<dbReference type="InterPro" id="IPR013766">
    <property type="entry name" value="Thioredoxin_domain"/>
</dbReference>
<dbReference type="PATRIC" id="fig|1244869.3.peg.307"/>
<dbReference type="InterPro" id="IPR000866">
    <property type="entry name" value="AhpC/TSA"/>
</dbReference>
<evidence type="ECO:0000313" key="3">
    <source>
        <dbReference type="Proteomes" id="UP000011744"/>
    </source>
</evidence>
<dbReference type="GO" id="GO:0016209">
    <property type="term" value="F:antioxidant activity"/>
    <property type="evidence" value="ECO:0007669"/>
    <property type="project" value="InterPro"/>
</dbReference>
<accession>M3AH52</accession>
<gene>
    <name evidence="2" type="ORF">H261_01567</name>
</gene>
<organism evidence="2 3">
    <name type="scientific">Paramagnetospirillum caucaseum</name>
    <dbReference type="NCBI Taxonomy" id="1244869"/>
    <lineage>
        <taxon>Bacteria</taxon>
        <taxon>Pseudomonadati</taxon>
        <taxon>Pseudomonadota</taxon>
        <taxon>Alphaproteobacteria</taxon>
        <taxon>Rhodospirillales</taxon>
        <taxon>Magnetospirillaceae</taxon>
        <taxon>Paramagnetospirillum</taxon>
    </lineage>
</organism>
<dbReference type="PROSITE" id="PS51352">
    <property type="entry name" value="THIOREDOXIN_2"/>
    <property type="match status" value="1"/>
</dbReference>
<evidence type="ECO:0000313" key="2">
    <source>
        <dbReference type="EMBL" id="EME71894.1"/>
    </source>
</evidence>
<dbReference type="SUPFAM" id="SSF52833">
    <property type="entry name" value="Thioredoxin-like"/>
    <property type="match status" value="1"/>
</dbReference>
<comment type="caution">
    <text evidence="2">The sequence shown here is derived from an EMBL/GenBank/DDBJ whole genome shotgun (WGS) entry which is preliminary data.</text>
</comment>
<dbReference type="STRING" id="1244869.H261_01567"/>
<dbReference type="InterPro" id="IPR036249">
    <property type="entry name" value="Thioredoxin-like_sf"/>
</dbReference>
<proteinExistence type="predicted"/>
<dbReference type="GO" id="GO:0016491">
    <property type="term" value="F:oxidoreductase activity"/>
    <property type="evidence" value="ECO:0007669"/>
    <property type="project" value="InterPro"/>
</dbReference>
<dbReference type="Proteomes" id="UP000011744">
    <property type="component" value="Unassembled WGS sequence"/>
</dbReference>
<dbReference type="Pfam" id="PF00578">
    <property type="entry name" value="AhpC-TSA"/>
    <property type="match status" value="1"/>
</dbReference>
<dbReference type="CDD" id="cd02966">
    <property type="entry name" value="TlpA_like_family"/>
    <property type="match status" value="1"/>
</dbReference>
<dbReference type="eggNOG" id="COG0526">
    <property type="taxonomic scope" value="Bacteria"/>
</dbReference>